<dbReference type="Gene3D" id="2.40.10.220">
    <property type="entry name" value="predicted glycosyltransferase like domains"/>
    <property type="match status" value="1"/>
</dbReference>
<dbReference type="GO" id="GO:0035438">
    <property type="term" value="F:cyclic-di-GMP binding"/>
    <property type="evidence" value="ECO:0007669"/>
    <property type="project" value="InterPro"/>
</dbReference>
<keyword evidence="7" id="KW-1185">Reference proteome</keyword>
<keyword evidence="3" id="KW-0975">Bacterial flagellum</keyword>
<dbReference type="RefSeq" id="WP_177169937.1">
    <property type="nucleotide sequence ID" value="NZ_FOAA01000013.1"/>
</dbReference>
<feature type="domain" description="PilZ" evidence="4">
    <location>
        <begin position="116"/>
        <end position="232"/>
    </location>
</feature>
<proteinExistence type="predicted"/>
<protein>
    <submittedName>
        <fullName evidence="6">C-di-GMP-binding flagellar brake protein YcgR, contains PilZNR and PilZ domains</fullName>
    </submittedName>
</protein>
<keyword evidence="6" id="KW-0969">Cilium</keyword>
<dbReference type="Pfam" id="PF07317">
    <property type="entry name" value="PilZN"/>
    <property type="match status" value="1"/>
</dbReference>
<dbReference type="Pfam" id="PF07238">
    <property type="entry name" value="PilZ"/>
    <property type="match status" value="1"/>
</dbReference>
<dbReference type="STRING" id="1396821.SAMN05444515_11329"/>
<evidence type="ECO:0000256" key="1">
    <source>
        <dbReference type="ARBA" id="ARBA00022636"/>
    </source>
</evidence>
<keyword evidence="2" id="KW-0547">Nucleotide-binding</keyword>
<evidence type="ECO:0000259" key="4">
    <source>
        <dbReference type="Pfam" id="PF07238"/>
    </source>
</evidence>
<accession>A0A1H7P4F6</accession>
<dbReference type="InterPro" id="IPR009926">
    <property type="entry name" value="T3SS_YcgR_PilZN"/>
</dbReference>
<feature type="domain" description="Type III secretion system flagellar brake protein YcgR PilZN" evidence="5">
    <location>
        <begin position="10"/>
        <end position="112"/>
    </location>
</feature>
<name>A0A1H7P4F6_9GAMM</name>
<gene>
    <name evidence="6" type="ORF">SAMN05444515_11329</name>
</gene>
<evidence type="ECO:0000313" key="6">
    <source>
        <dbReference type="EMBL" id="SEL29977.1"/>
    </source>
</evidence>
<organism evidence="6 7">
    <name type="scientific">Ectothiorhodospira marina</name>
    <dbReference type="NCBI Taxonomy" id="1396821"/>
    <lineage>
        <taxon>Bacteria</taxon>
        <taxon>Pseudomonadati</taxon>
        <taxon>Pseudomonadota</taxon>
        <taxon>Gammaproteobacteria</taxon>
        <taxon>Chromatiales</taxon>
        <taxon>Ectothiorhodospiraceae</taxon>
        <taxon>Ectothiorhodospira</taxon>
    </lineage>
</organism>
<evidence type="ECO:0000313" key="7">
    <source>
        <dbReference type="Proteomes" id="UP000199256"/>
    </source>
</evidence>
<evidence type="ECO:0000259" key="5">
    <source>
        <dbReference type="Pfam" id="PF07317"/>
    </source>
</evidence>
<evidence type="ECO:0000256" key="3">
    <source>
        <dbReference type="ARBA" id="ARBA00023143"/>
    </source>
</evidence>
<keyword evidence="6" id="KW-0966">Cell projection</keyword>
<sequence length="242" mass="27541">MSDPSATTLIRNRRRQQSLFRELIRNRALLTMTGTPRRLQGVTQLLDTAPDSSKLALEAPNNEELVQQLVPGMPLRVRGSLRGVPVYFEVILERLVQDEDLQALVCEWPEEVDYRQRRGAFRMNIPLSMAAQVTWAQRNEETGEESLHEGRPVDLSIQGMGLDWEPDEQPAPVTGGAVVIQSLVIGPHRWRDIDAVLRNCQRHTGRDDLYRVGLEFGFLSPSAERMLNRFIMDLQCEAAKRT</sequence>
<dbReference type="InterPro" id="IPR009875">
    <property type="entry name" value="PilZ_domain"/>
</dbReference>
<dbReference type="AlphaFoldDB" id="A0A1H7P4F6"/>
<dbReference type="Proteomes" id="UP000199256">
    <property type="component" value="Unassembled WGS sequence"/>
</dbReference>
<reference evidence="7" key="1">
    <citation type="submission" date="2016-10" db="EMBL/GenBank/DDBJ databases">
        <authorList>
            <person name="Varghese N."/>
            <person name="Submissions S."/>
        </authorList>
    </citation>
    <scope>NUCLEOTIDE SEQUENCE [LARGE SCALE GENOMIC DNA]</scope>
    <source>
        <strain evidence="7">DSM 241</strain>
    </source>
</reference>
<dbReference type="InterPro" id="IPR012349">
    <property type="entry name" value="Split_barrel_FMN-bd"/>
</dbReference>
<keyword evidence="1" id="KW-0973">c-di-GMP</keyword>
<dbReference type="EMBL" id="FOAA01000013">
    <property type="protein sequence ID" value="SEL29977.1"/>
    <property type="molecule type" value="Genomic_DNA"/>
</dbReference>
<dbReference type="Gene3D" id="2.30.110.10">
    <property type="entry name" value="Electron Transport, Fmn-binding Protein, Chain A"/>
    <property type="match status" value="1"/>
</dbReference>
<evidence type="ECO:0000256" key="2">
    <source>
        <dbReference type="ARBA" id="ARBA00022741"/>
    </source>
</evidence>
<keyword evidence="6" id="KW-0282">Flagellum</keyword>